<proteinExistence type="predicted"/>
<accession>A0A517SFF7</accession>
<evidence type="ECO:0000313" key="2">
    <source>
        <dbReference type="Proteomes" id="UP000315700"/>
    </source>
</evidence>
<keyword evidence="2" id="KW-1185">Reference proteome</keyword>
<sequence>MANRPRACERPQHAAALCAGLTNMFSRLNARASPWLPQQ</sequence>
<name>A0A517SFF7_9PLAN</name>
<gene>
    <name evidence="1" type="ORF">Pan44_29000</name>
</gene>
<protein>
    <submittedName>
        <fullName evidence="1">Uncharacterized protein</fullName>
    </submittedName>
</protein>
<dbReference type="AlphaFoldDB" id="A0A517SFF7"/>
<dbReference type="EMBL" id="CP036271">
    <property type="protein sequence ID" value="QDT54861.1"/>
    <property type="molecule type" value="Genomic_DNA"/>
</dbReference>
<reference evidence="1 2" key="1">
    <citation type="submission" date="2019-02" db="EMBL/GenBank/DDBJ databases">
        <title>Deep-cultivation of Planctomycetes and their phenomic and genomic characterization uncovers novel biology.</title>
        <authorList>
            <person name="Wiegand S."/>
            <person name="Jogler M."/>
            <person name="Boedeker C."/>
            <person name="Pinto D."/>
            <person name="Vollmers J."/>
            <person name="Rivas-Marin E."/>
            <person name="Kohn T."/>
            <person name="Peeters S.H."/>
            <person name="Heuer A."/>
            <person name="Rast P."/>
            <person name="Oberbeckmann S."/>
            <person name="Bunk B."/>
            <person name="Jeske O."/>
            <person name="Meyerdierks A."/>
            <person name="Storesund J.E."/>
            <person name="Kallscheuer N."/>
            <person name="Luecker S."/>
            <person name="Lage O.M."/>
            <person name="Pohl T."/>
            <person name="Merkel B.J."/>
            <person name="Hornburger P."/>
            <person name="Mueller R.-W."/>
            <person name="Bruemmer F."/>
            <person name="Labrenz M."/>
            <person name="Spormann A.M."/>
            <person name="Op den Camp H."/>
            <person name="Overmann J."/>
            <person name="Amann R."/>
            <person name="Jetten M.S.M."/>
            <person name="Mascher T."/>
            <person name="Medema M.H."/>
            <person name="Devos D.P."/>
            <person name="Kaster A.-K."/>
            <person name="Ovreas L."/>
            <person name="Rohde M."/>
            <person name="Galperin M.Y."/>
            <person name="Jogler C."/>
        </authorList>
    </citation>
    <scope>NUCLEOTIDE SEQUENCE [LARGE SCALE GENOMIC DNA]</scope>
    <source>
        <strain evidence="1 2">Pan44</strain>
    </source>
</reference>
<dbReference type="Proteomes" id="UP000315700">
    <property type="component" value="Chromosome"/>
</dbReference>
<evidence type="ECO:0000313" key="1">
    <source>
        <dbReference type="EMBL" id="QDT54861.1"/>
    </source>
</evidence>
<dbReference type="KEGG" id="ccos:Pan44_29000"/>
<organism evidence="1 2">
    <name type="scientific">Caulifigura coniformis</name>
    <dbReference type="NCBI Taxonomy" id="2527983"/>
    <lineage>
        <taxon>Bacteria</taxon>
        <taxon>Pseudomonadati</taxon>
        <taxon>Planctomycetota</taxon>
        <taxon>Planctomycetia</taxon>
        <taxon>Planctomycetales</taxon>
        <taxon>Planctomycetaceae</taxon>
        <taxon>Caulifigura</taxon>
    </lineage>
</organism>
<dbReference type="InParanoid" id="A0A517SFF7"/>